<protein>
    <submittedName>
        <fullName evidence="2">Uncharacterized protein</fullName>
    </submittedName>
</protein>
<keyword evidence="1" id="KW-1185">Reference proteome</keyword>
<accession>A0A8B6X302</accession>
<dbReference type="RefSeq" id="WP_028310738.1">
    <property type="nucleotide sequence ID" value="NZ_AXWS01000007.1"/>
</dbReference>
<sequence length="271" mass="29221">MQRLLFVRLHASGCAAEVWINDLPVFSVGPDAPLAARAVHEYVFEGVNRIELRVAQDRATLVAPVEPGGAGLVAAVPARAHLRLALVRDGRGIDDDNARVLAERSWAVAAGEAWDAPVVDRFEVSLPVGFQRWRWPEAPVIEAVDGVRAAVRRFLQQTAGQLSRGDAEPLLAISRVRIEETAAAYQRAPADELARLRAHLLRLHVAGALTVPAPGADRLVLRPCGDGRLLDCVLTDGGPALRALATPETGGVGWSLPVRIALVERHIHVLR</sequence>
<evidence type="ECO:0000313" key="1">
    <source>
        <dbReference type="Proteomes" id="UP000675920"/>
    </source>
</evidence>
<dbReference type="Proteomes" id="UP000675920">
    <property type="component" value="Unplaced"/>
</dbReference>
<dbReference type="AlphaFoldDB" id="A0A8B6X302"/>
<name>A0A8B6X302_9BURK</name>
<reference evidence="2" key="1">
    <citation type="submission" date="2025-08" db="UniProtKB">
        <authorList>
            <consortium name="RefSeq"/>
        </authorList>
    </citation>
    <scope>IDENTIFICATION</scope>
</reference>
<organism evidence="1 2">
    <name type="scientific">Derxia gummosa DSM 723</name>
    <dbReference type="NCBI Taxonomy" id="1121388"/>
    <lineage>
        <taxon>Bacteria</taxon>
        <taxon>Pseudomonadati</taxon>
        <taxon>Pseudomonadota</taxon>
        <taxon>Betaproteobacteria</taxon>
        <taxon>Burkholderiales</taxon>
        <taxon>Alcaligenaceae</taxon>
        <taxon>Derxia</taxon>
    </lineage>
</organism>
<evidence type="ECO:0000313" key="2">
    <source>
        <dbReference type="RefSeq" id="WP_028310738.1"/>
    </source>
</evidence>
<dbReference type="OrthoDB" id="9125874at2"/>
<proteinExistence type="predicted"/>